<dbReference type="OrthoDB" id="3629586at2"/>
<keyword evidence="1" id="KW-0472">Membrane</keyword>
<sequence>MATEPTPEEAAKALGTVGQGRGQARTALASGARWLDVVTGIVIFLYSASTDFLPGASWPGLVFAALVLVYLAAGRTRRGAAMFGQPARVHRDAISPQFRRGTHLLIFGLMLLSIAGILVLGVIRPDGVHVPYLSTIFGAVLALLLIAFGPHLRRGLAKAAIPGGSTVDGRS</sequence>
<protein>
    <submittedName>
        <fullName evidence="2">Uncharacterized protein</fullName>
    </submittedName>
</protein>
<keyword evidence="1" id="KW-0812">Transmembrane</keyword>
<accession>A0A5N0UTL4</accession>
<feature type="transmembrane region" description="Helical" evidence="1">
    <location>
        <begin position="129"/>
        <end position="148"/>
    </location>
</feature>
<keyword evidence="3" id="KW-1185">Reference proteome</keyword>
<dbReference type="RefSeq" id="WP_150980645.1">
    <property type="nucleotide sequence ID" value="NZ_VMNW02000079.1"/>
</dbReference>
<evidence type="ECO:0000313" key="3">
    <source>
        <dbReference type="Proteomes" id="UP000319769"/>
    </source>
</evidence>
<reference evidence="2" key="1">
    <citation type="submission" date="2019-09" db="EMBL/GenBank/DDBJ databases">
        <authorList>
            <person name="Teo W.F.A."/>
            <person name="Duangmal K."/>
        </authorList>
    </citation>
    <scope>NUCLEOTIDE SEQUENCE [LARGE SCALE GENOMIC DNA]</scope>
    <source>
        <strain evidence="2">K81G1</strain>
    </source>
</reference>
<name>A0A5N0UTL4_9PSEU</name>
<evidence type="ECO:0000313" key="2">
    <source>
        <dbReference type="EMBL" id="KAA9153194.1"/>
    </source>
</evidence>
<dbReference type="Proteomes" id="UP000319769">
    <property type="component" value="Unassembled WGS sequence"/>
</dbReference>
<comment type="caution">
    <text evidence="2">The sequence shown here is derived from an EMBL/GenBank/DDBJ whole genome shotgun (WGS) entry which is preliminary data.</text>
</comment>
<dbReference type="EMBL" id="VMNW02000079">
    <property type="protein sequence ID" value="KAA9153194.1"/>
    <property type="molecule type" value="Genomic_DNA"/>
</dbReference>
<evidence type="ECO:0000256" key="1">
    <source>
        <dbReference type="SAM" id="Phobius"/>
    </source>
</evidence>
<organism evidence="2 3">
    <name type="scientific">Amycolatopsis acidicola</name>
    <dbReference type="NCBI Taxonomy" id="2596893"/>
    <lineage>
        <taxon>Bacteria</taxon>
        <taxon>Bacillati</taxon>
        <taxon>Actinomycetota</taxon>
        <taxon>Actinomycetes</taxon>
        <taxon>Pseudonocardiales</taxon>
        <taxon>Pseudonocardiaceae</taxon>
        <taxon>Amycolatopsis</taxon>
    </lineage>
</organism>
<dbReference type="AlphaFoldDB" id="A0A5N0UTL4"/>
<keyword evidence="1" id="KW-1133">Transmembrane helix</keyword>
<feature type="transmembrane region" description="Helical" evidence="1">
    <location>
        <begin position="55"/>
        <end position="73"/>
    </location>
</feature>
<gene>
    <name evidence="2" type="ORF">FPZ12_035345</name>
</gene>
<feature type="transmembrane region" description="Helical" evidence="1">
    <location>
        <begin position="104"/>
        <end position="123"/>
    </location>
</feature>
<proteinExistence type="predicted"/>